<dbReference type="GO" id="GO:0046514">
    <property type="term" value="P:ceramide catabolic process"/>
    <property type="evidence" value="ECO:0007669"/>
    <property type="project" value="InterPro"/>
</dbReference>
<evidence type="ECO:0000313" key="10">
    <source>
        <dbReference type="Proteomes" id="UP001209570"/>
    </source>
</evidence>
<feature type="compositionally biased region" description="Basic and acidic residues" evidence="6">
    <location>
        <begin position="509"/>
        <end position="520"/>
    </location>
</feature>
<dbReference type="GO" id="GO:0016020">
    <property type="term" value="C:membrane"/>
    <property type="evidence" value="ECO:0007669"/>
    <property type="project" value="GOC"/>
</dbReference>
<comment type="similarity">
    <text evidence="1">Belongs to the neutral ceramidase family.</text>
</comment>
<dbReference type="InterPro" id="IPR031331">
    <property type="entry name" value="NEUT/ALK_ceramidase_C"/>
</dbReference>
<feature type="compositionally biased region" description="Basic and acidic residues" evidence="6">
    <location>
        <begin position="1510"/>
        <end position="1533"/>
    </location>
</feature>
<feature type="compositionally biased region" description="Basic and acidic residues" evidence="6">
    <location>
        <begin position="95"/>
        <end position="112"/>
    </location>
</feature>
<proteinExistence type="inferred from homology"/>
<feature type="region of interest" description="Disordered" evidence="6">
    <location>
        <begin position="807"/>
        <end position="906"/>
    </location>
</feature>
<dbReference type="PANTHER" id="PTHR12670">
    <property type="entry name" value="CERAMIDASE"/>
    <property type="match status" value="1"/>
</dbReference>
<feature type="region of interest" description="Disordered" evidence="6">
    <location>
        <begin position="1244"/>
        <end position="1267"/>
    </location>
</feature>
<feature type="compositionally biased region" description="Low complexity" evidence="6">
    <location>
        <begin position="716"/>
        <end position="751"/>
    </location>
</feature>
<feature type="compositionally biased region" description="Polar residues" evidence="6">
    <location>
        <begin position="882"/>
        <end position="900"/>
    </location>
</feature>
<evidence type="ECO:0000259" key="7">
    <source>
        <dbReference type="Pfam" id="PF04734"/>
    </source>
</evidence>
<evidence type="ECO:0000259" key="8">
    <source>
        <dbReference type="Pfam" id="PF17048"/>
    </source>
</evidence>
<feature type="coiled-coil region" evidence="5">
    <location>
        <begin position="926"/>
        <end position="953"/>
    </location>
</feature>
<dbReference type="Gene3D" id="2.60.40.2300">
    <property type="entry name" value="Neutral/alkaline non-lysosomal ceramidase, C-terminal domain"/>
    <property type="match status" value="1"/>
</dbReference>
<keyword evidence="10" id="KW-1185">Reference proteome</keyword>
<keyword evidence="4" id="KW-0862">Zinc</keyword>
<feature type="region of interest" description="Disordered" evidence="6">
    <location>
        <begin position="1143"/>
        <end position="1169"/>
    </location>
</feature>
<feature type="region of interest" description="Disordered" evidence="6">
    <location>
        <begin position="502"/>
        <end position="524"/>
    </location>
</feature>
<evidence type="ECO:0000256" key="3">
    <source>
        <dbReference type="ARBA" id="ARBA00022801"/>
    </source>
</evidence>
<dbReference type="InterPro" id="IPR006823">
    <property type="entry name" value="Ceramidase_alk"/>
</dbReference>
<feature type="region of interest" description="Disordered" evidence="6">
    <location>
        <begin position="1"/>
        <end position="192"/>
    </location>
</feature>
<comment type="cofactor">
    <cofactor evidence="4">
        <name>Zn(2+)</name>
        <dbReference type="ChEBI" id="CHEBI:29105"/>
    </cofactor>
    <text evidence="4">Binds 1 zinc ion per subunit.</text>
</comment>
<feature type="compositionally biased region" description="Low complexity" evidence="6">
    <location>
        <begin position="1152"/>
        <end position="1169"/>
    </location>
</feature>
<feature type="compositionally biased region" description="Low complexity" evidence="6">
    <location>
        <begin position="158"/>
        <end position="183"/>
    </location>
</feature>
<feature type="compositionally biased region" description="Basic residues" evidence="6">
    <location>
        <begin position="22"/>
        <end position="33"/>
    </location>
</feature>
<dbReference type="GO" id="GO:0017040">
    <property type="term" value="F:N-acylsphingosine amidohydrolase activity"/>
    <property type="evidence" value="ECO:0007669"/>
    <property type="project" value="UniProtKB-EC"/>
</dbReference>
<evidence type="ECO:0000256" key="6">
    <source>
        <dbReference type="SAM" id="MobiDB-lite"/>
    </source>
</evidence>
<feature type="coiled-coil region" evidence="5">
    <location>
        <begin position="1342"/>
        <end position="1370"/>
    </location>
</feature>
<keyword evidence="5" id="KW-0175">Coiled coil</keyword>
<dbReference type="Pfam" id="PF04734">
    <property type="entry name" value="Ceramidase_alk"/>
    <property type="match status" value="1"/>
</dbReference>
<dbReference type="GO" id="GO:0046512">
    <property type="term" value="P:sphingosine biosynthetic process"/>
    <property type="evidence" value="ECO:0007669"/>
    <property type="project" value="TreeGrafter"/>
</dbReference>
<feature type="compositionally biased region" description="Polar residues" evidence="6">
    <location>
        <begin position="69"/>
        <end position="91"/>
    </location>
</feature>
<feature type="compositionally biased region" description="Acidic residues" evidence="6">
    <location>
        <begin position="678"/>
        <end position="689"/>
    </location>
</feature>
<accession>A0AAD5Q9P2</accession>
<dbReference type="GO" id="GO:0046872">
    <property type="term" value="F:metal ion binding"/>
    <property type="evidence" value="ECO:0007669"/>
    <property type="project" value="UniProtKB-KW"/>
</dbReference>
<feature type="domain" description="Neutral/alkaline non-lysosomal ceramidase C-terminal" evidence="8">
    <location>
        <begin position="443"/>
        <end position="491"/>
    </location>
</feature>
<evidence type="ECO:0000256" key="1">
    <source>
        <dbReference type="ARBA" id="ARBA00009835"/>
    </source>
</evidence>
<feature type="region of interest" description="Disordered" evidence="6">
    <location>
        <begin position="678"/>
        <end position="789"/>
    </location>
</feature>
<organism evidence="9 10">
    <name type="scientific">Pythium insidiosum</name>
    <name type="common">Pythiosis disease agent</name>
    <dbReference type="NCBI Taxonomy" id="114742"/>
    <lineage>
        <taxon>Eukaryota</taxon>
        <taxon>Sar</taxon>
        <taxon>Stramenopiles</taxon>
        <taxon>Oomycota</taxon>
        <taxon>Peronosporomycetes</taxon>
        <taxon>Pythiales</taxon>
        <taxon>Pythiaceae</taxon>
        <taxon>Pythium</taxon>
    </lineage>
</organism>
<dbReference type="Pfam" id="PF17048">
    <property type="entry name" value="Ceramidse_alk_C"/>
    <property type="match status" value="1"/>
</dbReference>
<comment type="caution">
    <text evidence="9">The sequence shown here is derived from an EMBL/GenBank/DDBJ whole genome shotgun (WGS) entry which is preliminary data.</text>
</comment>
<dbReference type="InterPro" id="IPR031329">
    <property type="entry name" value="NEUT/ALK_ceramidase_N"/>
</dbReference>
<evidence type="ECO:0000313" key="9">
    <source>
        <dbReference type="EMBL" id="KAJ0402330.1"/>
    </source>
</evidence>
<dbReference type="EMBL" id="JAKCXM010000105">
    <property type="protein sequence ID" value="KAJ0402330.1"/>
    <property type="molecule type" value="Genomic_DNA"/>
</dbReference>
<feature type="binding site" evidence="4">
    <location>
        <position position="290"/>
    </location>
    <ligand>
        <name>Zn(2+)</name>
        <dbReference type="ChEBI" id="CHEBI:29105"/>
    </ligand>
</feature>
<dbReference type="GO" id="GO:0005576">
    <property type="term" value="C:extracellular region"/>
    <property type="evidence" value="ECO:0007669"/>
    <property type="project" value="TreeGrafter"/>
</dbReference>
<name>A0AAD5Q9P2_PYTIN</name>
<dbReference type="InterPro" id="IPR038445">
    <property type="entry name" value="NCDase_C_sf"/>
</dbReference>
<gene>
    <name evidence="9" type="ORF">P43SY_008571</name>
</gene>
<feature type="compositionally biased region" description="Basic and acidic residues" evidence="6">
    <location>
        <begin position="807"/>
        <end position="831"/>
    </location>
</feature>
<evidence type="ECO:0000256" key="2">
    <source>
        <dbReference type="ARBA" id="ARBA00011891"/>
    </source>
</evidence>
<feature type="coiled-coil region" evidence="5">
    <location>
        <begin position="575"/>
        <end position="616"/>
    </location>
</feature>
<protein>
    <recommendedName>
        <fullName evidence="2">ceramidase</fullName>
        <ecNumber evidence="2">3.5.1.23</ecNumber>
    </recommendedName>
</protein>
<dbReference type="GO" id="GO:0042759">
    <property type="term" value="P:long-chain fatty acid biosynthetic process"/>
    <property type="evidence" value="ECO:0007669"/>
    <property type="project" value="TreeGrafter"/>
</dbReference>
<feature type="domain" description="Neutral/alkaline non-lysosomal ceramidase N-terminal" evidence="7">
    <location>
        <begin position="196"/>
        <end position="423"/>
    </location>
</feature>
<feature type="region of interest" description="Disordered" evidence="6">
    <location>
        <begin position="1496"/>
        <end position="1533"/>
    </location>
</feature>
<dbReference type="Proteomes" id="UP001209570">
    <property type="component" value="Unassembled WGS sequence"/>
</dbReference>
<feature type="binding site" evidence="4">
    <location>
        <position position="401"/>
    </location>
    <ligand>
        <name>Zn(2+)</name>
        <dbReference type="ChEBI" id="CHEBI:29105"/>
    </ligand>
</feature>
<evidence type="ECO:0000256" key="4">
    <source>
        <dbReference type="PIRSR" id="PIRSR606823-2"/>
    </source>
</evidence>
<sequence>MPPSPPPKIDVGKGATVVSPSSRKRRHKRRRRGSVTQSPKAVPTGDGARAVEQQTGPAIGTQPKLKSAPANTNKHTSTNTNGQSNHASSPPSGRPHPEHNKAISVDEDRVHAVVDAAPRTVDTSKRHSSISSLPSPPSTGKRAKTAAPVLDKPERRTSASSACSSSSSSSSTAAQRRASLLDSTPPPPLPTTSDLLIGAGMFDITGPAAEVGMFGYAKVGQLTSGIHMRLRARAFVFHHEPTRAACVYVVCDLGMISEWVTQTVISRLAVHPAIPTGTYTKENVMISATHTHCAPGGISHYVIYSMHPPLRGADRQNFECVVHGIVEAIVRAHRNLQPGVIRVATGECLNASVNRSREAYEANPKEERAQFKHDTDKEMTLWRLDGVNGFPIGMINWFAVHPTSMGNWYTLITGDNKGASTHFGPNQLCATMQQFEQLVEEMFNGKSIVTIEWWIPAKTPTGKYRIKVNGDYKRFFTGEIAGYTGMSSEFETELKGMEVQQPAVDDDGERVREKQGHGGDPEEDGAFDADFFASILQKQLIAYNVSWDPLMKALETLAASMTRQQRAQRGNNNAMEELKDQVTELRGHLHRVEREKAEMTETLAALHDQVRELTTQQQHQRQLLDELAASGAPAATPPENAEPLVTVRDLKNVKQSLSSQLKHSLSAVFGEDFVVSEDDEGEDGLFGEEEAGRPSTAGAEATTDASNNDDTVASEALSPDQDAASSLSASQSPSGSKPSTPPSGSKPSTPSDQRRASTRRVSSPPPPTGLAANTTGVSGLLRTPLPGVPFASDAVMQNELAKLREQQAALEEKLRDHDEQLGRLSKPDASPRESSAAVDALQRQMRDLKDQQDAQTERLKEQRDTNDKQIAAIKELKATVEDISTQQQMMSRPSGKSDSSGGAPPMDLSLVFTKIADLRRSTDSSLDQLQNGVKDLTATCESQQAQLDALQRDTTFHDLQHLSALEQQLTKQKATIDRNQLFQDRAKPQLAEWRRGLESIEEKLMQGQCDQELLNELQQMQRNYHRTTLSMQPVLLSSQTIDDVLERLGDDVKTLQQGISNGVIPLPAATVSLQAESTTRRALDDFTTKLQYLDEEIHATKSVNSTTEKKNDPLLKTLDIFREKIESLWSQWHLNWAERHAGHNGEHHADGMDPSSSSSSTGRAAANAAGDTLRDMEMRLMGALRRLGDVESDVERLTLSTPRGDAARPTNAVRSEDLVKLRKEMLDEIGRLSATLSGLQTSASNSSLVPVSNRSLTNRSPDHNASGDLLTELSTQMRRRNDVDGRFADDDDGSQRAMYDQLLKDVTKKVTQSVLQQVEKNGLRVGPAGVGANPNINYRTMLENFTQKVEERLEDAREMTAEELARMRKELMDMIKARLDAAMKEIRAELMIYYPTGLDTNGDSTAMGTKPVMCVACSRPVPVSHTVRDAGAYPPAELIAEQANALLHADLDFDRNEEDFVFRAGFKMPADSRKAMTLPFLANNIRNRVALNKIERKPRRPARQGNRVDNVVREAMELDRTQRYREQEGSPPK</sequence>
<reference evidence="9" key="1">
    <citation type="submission" date="2021-12" db="EMBL/GenBank/DDBJ databases">
        <title>Prjna785345.</title>
        <authorList>
            <person name="Rujirawat T."/>
            <person name="Krajaejun T."/>
        </authorList>
    </citation>
    <scope>NUCLEOTIDE SEQUENCE</scope>
    <source>
        <strain evidence="9">Pi057C3</strain>
    </source>
</reference>
<keyword evidence="4" id="KW-0479">Metal-binding</keyword>
<dbReference type="EC" id="3.5.1.23" evidence="2"/>
<feature type="compositionally biased region" description="Polar residues" evidence="6">
    <location>
        <begin position="1244"/>
        <end position="1259"/>
    </location>
</feature>
<evidence type="ECO:0000256" key="5">
    <source>
        <dbReference type="SAM" id="Coils"/>
    </source>
</evidence>
<feature type="compositionally biased region" description="Basic and acidic residues" evidence="6">
    <location>
        <begin position="844"/>
        <end position="867"/>
    </location>
</feature>
<keyword evidence="3" id="KW-0378">Hydrolase</keyword>
<dbReference type="PANTHER" id="PTHR12670:SF1">
    <property type="entry name" value="NEUTRAL CERAMIDASE"/>
    <property type="match status" value="1"/>
</dbReference>